<organism evidence="1 2">
    <name type="scientific">Emiliania huxleyi (strain CCMP1516)</name>
    <dbReference type="NCBI Taxonomy" id="280463"/>
    <lineage>
        <taxon>Eukaryota</taxon>
        <taxon>Haptista</taxon>
        <taxon>Haptophyta</taxon>
        <taxon>Prymnesiophyceae</taxon>
        <taxon>Isochrysidales</taxon>
        <taxon>Noelaerhabdaceae</taxon>
        <taxon>Emiliania</taxon>
    </lineage>
</organism>
<accession>A0A0D3ICZ1</accession>
<dbReference type="eggNOG" id="KOG1898">
    <property type="taxonomic scope" value="Eukaryota"/>
</dbReference>
<dbReference type="EnsemblProtists" id="EOD09126">
    <property type="protein sequence ID" value="EOD09126"/>
    <property type="gene ID" value="EMIHUDRAFT_50665"/>
</dbReference>
<reference evidence="1" key="2">
    <citation type="submission" date="2024-10" db="UniProtKB">
        <authorList>
            <consortium name="EnsemblProtists"/>
        </authorList>
    </citation>
    <scope>IDENTIFICATION</scope>
</reference>
<dbReference type="RefSeq" id="XP_005761555.1">
    <property type="nucleotide sequence ID" value="XM_005761498.1"/>
</dbReference>
<evidence type="ECO:0008006" key="3">
    <source>
        <dbReference type="Google" id="ProtNLM"/>
    </source>
</evidence>
<reference evidence="2" key="1">
    <citation type="journal article" date="2013" name="Nature">
        <title>Pan genome of the phytoplankton Emiliania underpins its global distribution.</title>
        <authorList>
            <person name="Read B.A."/>
            <person name="Kegel J."/>
            <person name="Klute M.J."/>
            <person name="Kuo A."/>
            <person name="Lefebvre S.C."/>
            <person name="Maumus F."/>
            <person name="Mayer C."/>
            <person name="Miller J."/>
            <person name="Monier A."/>
            <person name="Salamov A."/>
            <person name="Young J."/>
            <person name="Aguilar M."/>
            <person name="Claverie J.M."/>
            <person name="Frickenhaus S."/>
            <person name="Gonzalez K."/>
            <person name="Herman E.K."/>
            <person name="Lin Y.C."/>
            <person name="Napier J."/>
            <person name="Ogata H."/>
            <person name="Sarno A.F."/>
            <person name="Shmutz J."/>
            <person name="Schroeder D."/>
            <person name="de Vargas C."/>
            <person name="Verret F."/>
            <person name="von Dassow P."/>
            <person name="Valentin K."/>
            <person name="Van de Peer Y."/>
            <person name="Wheeler G."/>
            <person name="Dacks J.B."/>
            <person name="Delwiche C.F."/>
            <person name="Dyhrman S.T."/>
            <person name="Glockner G."/>
            <person name="John U."/>
            <person name="Richards T."/>
            <person name="Worden A.Z."/>
            <person name="Zhang X."/>
            <person name="Grigoriev I.V."/>
            <person name="Allen A.E."/>
            <person name="Bidle K."/>
            <person name="Borodovsky M."/>
            <person name="Bowler C."/>
            <person name="Brownlee C."/>
            <person name="Cock J.M."/>
            <person name="Elias M."/>
            <person name="Gladyshev V.N."/>
            <person name="Groth M."/>
            <person name="Guda C."/>
            <person name="Hadaegh A."/>
            <person name="Iglesias-Rodriguez M.D."/>
            <person name="Jenkins J."/>
            <person name="Jones B.M."/>
            <person name="Lawson T."/>
            <person name="Leese F."/>
            <person name="Lindquist E."/>
            <person name="Lobanov A."/>
            <person name="Lomsadze A."/>
            <person name="Malik S.B."/>
            <person name="Marsh M.E."/>
            <person name="Mackinder L."/>
            <person name="Mock T."/>
            <person name="Mueller-Roeber B."/>
            <person name="Pagarete A."/>
            <person name="Parker M."/>
            <person name="Probert I."/>
            <person name="Quesneville H."/>
            <person name="Raines C."/>
            <person name="Rensing S.A."/>
            <person name="Riano-Pachon D.M."/>
            <person name="Richier S."/>
            <person name="Rokitta S."/>
            <person name="Shiraiwa Y."/>
            <person name="Soanes D.M."/>
            <person name="van der Giezen M."/>
            <person name="Wahlund T.M."/>
            <person name="Williams B."/>
            <person name="Wilson W."/>
            <person name="Wolfe G."/>
            <person name="Wurch L.L."/>
        </authorList>
    </citation>
    <scope>NUCLEOTIDE SEQUENCE</scope>
</reference>
<proteinExistence type="predicted"/>
<dbReference type="KEGG" id="ehx:EMIHUDRAFT_50665"/>
<name>A0A0D3ICZ1_EMIH1</name>
<dbReference type="AlphaFoldDB" id="A0A0D3ICZ1"/>
<protein>
    <recommendedName>
        <fullName evidence="3">Cleavage/polyadenylation specificity factor A subunit C-terminal domain-containing protein</fullName>
    </recommendedName>
</protein>
<dbReference type="Proteomes" id="UP000013827">
    <property type="component" value="Unassembled WGS sequence"/>
</dbReference>
<sequence length="60" mass="6747">GREQLFFRSAYFPVKACVDGDYLTLFNSLPAAEQKTIADDLDRTPAEISKKLEELAARIL</sequence>
<dbReference type="HOGENOM" id="CLU_2949008_0_0_1"/>
<keyword evidence="2" id="KW-1185">Reference proteome</keyword>
<dbReference type="STRING" id="2903.R1DE55"/>
<dbReference type="GeneID" id="17255278"/>
<evidence type="ECO:0000313" key="2">
    <source>
        <dbReference type="Proteomes" id="UP000013827"/>
    </source>
</evidence>
<dbReference type="PaxDb" id="2903-EOD09126"/>
<evidence type="ECO:0000313" key="1">
    <source>
        <dbReference type="EnsemblProtists" id="EOD09126"/>
    </source>
</evidence>